<dbReference type="Proteomes" id="UP000007306">
    <property type="component" value="Chromosome 2"/>
</dbReference>
<dbReference type="Gene3D" id="3.80.10.10">
    <property type="entry name" value="Ribonuclease Inhibitor"/>
    <property type="match status" value="1"/>
</dbReference>
<dbReference type="InterPro" id="IPR032675">
    <property type="entry name" value="LRR_dom_sf"/>
</dbReference>
<feature type="compositionally biased region" description="Acidic residues" evidence="1">
    <location>
        <begin position="61"/>
        <end position="71"/>
    </location>
</feature>
<dbReference type="HOGENOM" id="CLU_1557692_0_0_1"/>
<evidence type="ECO:0000313" key="3">
    <source>
        <dbReference type="Proteomes" id="UP000007306"/>
    </source>
</evidence>
<evidence type="ECO:0000313" key="2">
    <source>
        <dbReference type="EnsemblPlants" id="ORGLA02G0137400.1"/>
    </source>
</evidence>
<dbReference type="InterPro" id="IPR001611">
    <property type="entry name" value="Leu-rich_rpt"/>
</dbReference>
<dbReference type="SUPFAM" id="SSF52058">
    <property type="entry name" value="L domain-like"/>
    <property type="match status" value="1"/>
</dbReference>
<dbReference type="PANTHER" id="PTHR46662">
    <property type="entry name" value="DI-GLUCOSE BINDING PROTEIN WITH LEUCINE-RICH REPEAT DOMAIN-CONTAINING PROTEIN"/>
    <property type="match status" value="1"/>
</dbReference>
<accession>I1P068</accession>
<dbReference type="OMA" id="MGTAAHI"/>
<evidence type="ECO:0008006" key="4">
    <source>
        <dbReference type="Google" id="ProtNLM"/>
    </source>
</evidence>
<dbReference type="Gramene" id="ORGLA02G0137400.1">
    <property type="protein sequence ID" value="ORGLA02G0137400.1"/>
    <property type="gene ID" value="ORGLA02G0137400"/>
</dbReference>
<dbReference type="AlphaFoldDB" id="I1P068"/>
<dbReference type="STRING" id="4538.I1P068"/>
<dbReference type="EnsemblPlants" id="ORGLA02G0137400.1">
    <property type="protein sequence ID" value="ORGLA02G0137400.1"/>
    <property type="gene ID" value="ORGLA02G0137400"/>
</dbReference>
<keyword evidence="3" id="KW-1185">Reference proteome</keyword>
<reference evidence="2 3" key="2">
    <citation type="submission" date="2018-04" db="EMBL/GenBank/DDBJ databases">
        <title>OglaRS2 (Oryza glaberrima Reference Sequence Version 2).</title>
        <authorList>
            <person name="Zhang J."/>
            <person name="Kudrna D."/>
            <person name="Lee S."/>
            <person name="Talag J."/>
            <person name="Rajasekar S."/>
            <person name="Wing R.A."/>
        </authorList>
    </citation>
    <scope>NUCLEOTIDE SEQUENCE [LARGE SCALE GENOMIC DNA]</scope>
    <source>
        <strain evidence="2 3">cv. IRGC 96717</strain>
    </source>
</reference>
<organism evidence="2 3">
    <name type="scientific">Oryza glaberrima</name>
    <name type="common">African rice</name>
    <dbReference type="NCBI Taxonomy" id="4538"/>
    <lineage>
        <taxon>Eukaryota</taxon>
        <taxon>Viridiplantae</taxon>
        <taxon>Streptophyta</taxon>
        <taxon>Embryophyta</taxon>
        <taxon>Tracheophyta</taxon>
        <taxon>Spermatophyta</taxon>
        <taxon>Magnoliopsida</taxon>
        <taxon>Liliopsida</taxon>
        <taxon>Poales</taxon>
        <taxon>Poaceae</taxon>
        <taxon>BOP clade</taxon>
        <taxon>Oryzoideae</taxon>
        <taxon>Oryzeae</taxon>
        <taxon>Oryzinae</taxon>
        <taxon>Oryza</taxon>
    </lineage>
</organism>
<sequence>MEVEARRLEAEAARLESAHGDGGGAPEVGWLEAAHGRRWRQRREAHADAVKRRREGAKEDGDGDGDGAQEDGDVRFYSAHPIPASLSNATALVALNLANNSFAGQVPAEIGTLCALSLELSNNKLTATDAGGGWEFVDNLTKCGALAEILLYGNKFAGVMPSFVKLKNLYCI</sequence>
<dbReference type="Pfam" id="PF00560">
    <property type="entry name" value="LRR_1"/>
    <property type="match status" value="1"/>
</dbReference>
<protein>
    <recommendedName>
        <fullName evidence="4">Leucine-rich repeat-containing N-terminal plant-type domain-containing protein</fullName>
    </recommendedName>
</protein>
<feature type="compositionally biased region" description="Basic and acidic residues" evidence="1">
    <location>
        <begin position="42"/>
        <end position="60"/>
    </location>
</feature>
<dbReference type="PANTHER" id="PTHR46662:SF109">
    <property type="entry name" value="OS11G0695800 PROTEIN"/>
    <property type="match status" value="1"/>
</dbReference>
<feature type="compositionally biased region" description="Basic and acidic residues" evidence="1">
    <location>
        <begin position="1"/>
        <end position="19"/>
    </location>
</feature>
<proteinExistence type="predicted"/>
<name>I1P068_ORYGL</name>
<reference evidence="2" key="1">
    <citation type="submission" date="2015-06" db="UniProtKB">
        <authorList>
            <consortium name="EnsemblPlants"/>
        </authorList>
    </citation>
    <scope>IDENTIFICATION</scope>
</reference>
<evidence type="ECO:0000256" key="1">
    <source>
        <dbReference type="SAM" id="MobiDB-lite"/>
    </source>
</evidence>
<feature type="region of interest" description="Disordered" evidence="1">
    <location>
        <begin position="1"/>
        <end position="73"/>
    </location>
</feature>